<dbReference type="PANTHER" id="PTHR43884:SF20">
    <property type="entry name" value="ACYL-COA DEHYDROGENASE FADE28"/>
    <property type="match status" value="1"/>
</dbReference>
<dbReference type="InterPro" id="IPR009075">
    <property type="entry name" value="AcylCo_DH/oxidase_C"/>
</dbReference>
<evidence type="ECO:0000256" key="4">
    <source>
        <dbReference type="ARBA" id="ARBA00022827"/>
    </source>
</evidence>
<comment type="caution">
    <text evidence="8">The sequence shown here is derived from an EMBL/GenBank/DDBJ whole genome shotgun (WGS) entry which is preliminary data.</text>
</comment>
<keyword evidence="9" id="KW-1185">Reference proteome</keyword>
<keyword evidence="3" id="KW-0285">Flavoprotein</keyword>
<dbReference type="InterPro" id="IPR037069">
    <property type="entry name" value="AcylCoA_DH/ox_N_sf"/>
</dbReference>
<comment type="similarity">
    <text evidence="2">Belongs to the acyl-CoA dehydrogenase family.</text>
</comment>
<evidence type="ECO:0000259" key="6">
    <source>
        <dbReference type="Pfam" id="PF00441"/>
    </source>
</evidence>
<dbReference type="Pfam" id="PF02771">
    <property type="entry name" value="Acyl-CoA_dh_N"/>
    <property type="match status" value="1"/>
</dbReference>
<feature type="domain" description="Acyl-CoA dehydrogenase/oxidase C-terminal" evidence="6">
    <location>
        <begin position="170"/>
        <end position="292"/>
    </location>
</feature>
<dbReference type="Pfam" id="PF00441">
    <property type="entry name" value="Acyl-CoA_dh_1"/>
    <property type="match status" value="1"/>
</dbReference>
<reference evidence="8 9" key="1">
    <citation type="submission" date="2016-10" db="EMBL/GenBank/DDBJ databases">
        <title>Draft Genome sequence of Roseomonas sp. strain M3.</title>
        <authorList>
            <person name="Subhash Y."/>
            <person name="Lee S."/>
        </authorList>
    </citation>
    <scope>NUCLEOTIDE SEQUENCE [LARGE SCALE GENOMIC DNA]</scope>
    <source>
        <strain evidence="8 9">M3</strain>
    </source>
</reference>
<dbReference type="OrthoDB" id="2450120at2"/>
<dbReference type="SUPFAM" id="SSF47203">
    <property type="entry name" value="Acyl-CoA dehydrogenase C-terminal domain-like"/>
    <property type="match status" value="1"/>
</dbReference>
<evidence type="ECO:0000256" key="1">
    <source>
        <dbReference type="ARBA" id="ARBA00001974"/>
    </source>
</evidence>
<dbReference type="Gene3D" id="1.20.140.10">
    <property type="entry name" value="Butyryl-CoA Dehydrogenase, subunit A, domain 3"/>
    <property type="match status" value="1"/>
</dbReference>
<evidence type="ECO:0000313" key="9">
    <source>
        <dbReference type="Proteomes" id="UP000188879"/>
    </source>
</evidence>
<dbReference type="Gene3D" id="1.10.540.10">
    <property type="entry name" value="Acyl-CoA dehydrogenase/oxidase, N-terminal domain"/>
    <property type="match status" value="1"/>
</dbReference>
<feature type="domain" description="Acyl-CoA dehydrogenase/oxidase N-terminal" evidence="7">
    <location>
        <begin position="2"/>
        <end position="73"/>
    </location>
</feature>
<dbReference type="AlphaFoldDB" id="A0A1V2GW03"/>
<comment type="cofactor">
    <cofactor evidence="1">
        <name>FAD</name>
        <dbReference type="ChEBI" id="CHEBI:57692"/>
    </cofactor>
</comment>
<keyword evidence="5" id="KW-0560">Oxidoreductase</keyword>
<dbReference type="InterPro" id="IPR036250">
    <property type="entry name" value="AcylCo_DH-like_C"/>
</dbReference>
<evidence type="ECO:0000313" key="8">
    <source>
        <dbReference type="EMBL" id="ONG46544.1"/>
    </source>
</evidence>
<evidence type="ECO:0000256" key="3">
    <source>
        <dbReference type="ARBA" id="ARBA00022630"/>
    </source>
</evidence>
<dbReference type="EMBL" id="MLCO01000316">
    <property type="protein sequence ID" value="ONG46544.1"/>
    <property type="molecule type" value="Genomic_DNA"/>
</dbReference>
<dbReference type="GO" id="GO:0003995">
    <property type="term" value="F:acyl-CoA dehydrogenase activity"/>
    <property type="evidence" value="ECO:0007669"/>
    <property type="project" value="TreeGrafter"/>
</dbReference>
<sequence>MQELLAEAAAELFSRHCPPALVRRLRAGGTDEGLWAKIEEAGFLDALRPEADGGAGLTPAEFLPVLLAAGRFAVPLPIGETAIARALLGGAAPPGAVLIAMPAGAPLQARIPAQRPAEWAVLPGDAALLPLADAREIDAAAPLERRLEWPEASIGQAVPEADWLLLGAWLECAVMAGALEAILESSIEHATVRKQFGRPVAGFQAVQQQLSVLTEEVFAARMAAQLGSIGGGEGPLGLDRARVAAAKTRIGIAAREAAAIAHAVHGAIGITEELDLHLATTRLLQGRALFGSADHWAGWLGRAYLAEAAGDFAGTLDFVRHHLAPQETA</sequence>
<evidence type="ECO:0000259" key="7">
    <source>
        <dbReference type="Pfam" id="PF02771"/>
    </source>
</evidence>
<keyword evidence="4" id="KW-0274">FAD</keyword>
<dbReference type="Proteomes" id="UP000188879">
    <property type="component" value="Unassembled WGS sequence"/>
</dbReference>
<dbReference type="SUPFAM" id="SSF56645">
    <property type="entry name" value="Acyl-CoA dehydrogenase NM domain-like"/>
    <property type="match status" value="1"/>
</dbReference>
<gene>
    <name evidence="8" type="ORF">BKE38_25270</name>
</gene>
<protein>
    <recommendedName>
        <fullName evidence="10">Acyl-CoA dehydrogenase</fullName>
    </recommendedName>
</protein>
<dbReference type="InterPro" id="IPR009100">
    <property type="entry name" value="AcylCoA_DH/oxidase_NM_dom_sf"/>
</dbReference>
<accession>A0A1V2GW03</accession>
<proteinExistence type="inferred from homology"/>
<dbReference type="GO" id="GO:0050660">
    <property type="term" value="F:flavin adenine dinucleotide binding"/>
    <property type="evidence" value="ECO:0007669"/>
    <property type="project" value="InterPro"/>
</dbReference>
<evidence type="ECO:0000256" key="5">
    <source>
        <dbReference type="ARBA" id="ARBA00023002"/>
    </source>
</evidence>
<organism evidence="8 9">
    <name type="scientific">Teichococcus deserti</name>
    <dbReference type="NCBI Taxonomy" id="1817963"/>
    <lineage>
        <taxon>Bacteria</taxon>
        <taxon>Pseudomonadati</taxon>
        <taxon>Pseudomonadota</taxon>
        <taxon>Alphaproteobacteria</taxon>
        <taxon>Acetobacterales</taxon>
        <taxon>Roseomonadaceae</taxon>
        <taxon>Roseomonas</taxon>
    </lineage>
</organism>
<dbReference type="PANTHER" id="PTHR43884">
    <property type="entry name" value="ACYL-COA DEHYDROGENASE"/>
    <property type="match status" value="1"/>
</dbReference>
<dbReference type="RefSeq" id="WP_076960043.1">
    <property type="nucleotide sequence ID" value="NZ_MLCO01000316.1"/>
</dbReference>
<name>A0A1V2GW03_9PROT</name>
<evidence type="ECO:0008006" key="10">
    <source>
        <dbReference type="Google" id="ProtNLM"/>
    </source>
</evidence>
<dbReference type="InterPro" id="IPR013786">
    <property type="entry name" value="AcylCoA_DH/ox_N"/>
</dbReference>
<evidence type="ECO:0000256" key="2">
    <source>
        <dbReference type="ARBA" id="ARBA00009347"/>
    </source>
</evidence>